<name>A0AA37XDR5_9MICO</name>
<dbReference type="AlphaFoldDB" id="A0AA37XDR5"/>
<reference evidence="1" key="1">
    <citation type="journal article" date="2014" name="Int. J. Syst. Evol. Microbiol.">
        <title>Complete genome sequence of Corynebacterium casei LMG S-19264T (=DSM 44701T), isolated from a smear-ripened cheese.</title>
        <authorList>
            <consortium name="US DOE Joint Genome Institute (JGI-PGF)"/>
            <person name="Walter F."/>
            <person name="Albersmeier A."/>
            <person name="Kalinowski J."/>
            <person name="Ruckert C."/>
        </authorList>
    </citation>
    <scope>NUCLEOTIDE SEQUENCE</scope>
    <source>
        <strain evidence="1">NBRC 112290</strain>
    </source>
</reference>
<dbReference type="RefSeq" id="WP_284249459.1">
    <property type="nucleotide sequence ID" value="NZ_BSUM01000001.1"/>
</dbReference>
<evidence type="ECO:0000313" key="2">
    <source>
        <dbReference type="Proteomes" id="UP001157161"/>
    </source>
</evidence>
<comment type="caution">
    <text evidence="1">The sequence shown here is derived from an EMBL/GenBank/DDBJ whole genome shotgun (WGS) entry which is preliminary data.</text>
</comment>
<reference evidence="1" key="2">
    <citation type="submission" date="2023-02" db="EMBL/GenBank/DDBJ databases">
        <authorList>
            <person name="Sun Q."/>
            <person name="Mori K."/>
        </authorList>
    </citation>
    <scope>NUCLEOTIDE SEQUENCE</scope>
    <source>
        <strain evidence="1">NBRC 112290</strain>
    </source>
</reference>
<sequence length="369" mass="37042">MTLTISGLGAWPGRDEHDAFAAHQAILEVLAAAPSGVDGLPHLAVLPARGPWAAPIGRTLALLEAMPAALEPHGWRLAGAPSAELVRAERVLAADVESFALAAAGYDGPLAAPVLGPFSLAASVWLGVGERVVDDAGATADVVESLGVGLGRHLEAVAFAVSGSRAAAGALAGADAVPDPRDSGDSGPAAVSPEALSDTVLVHEPLLADVVSGRIATFTGSGRLRPPESSWVSAQLGRLVQACAPHPCVLVVPPDAAAIAVASAAAPHALATDVTALDPAGWEALAEAVESGRRVWAASVPHRRSDARPDPGAAARAVLTPWRAIGLPTADLSFTLAPRPGLGMLTPSAAADTLRDTARTALALAELVA</sequence>
<keyword evidence="2" id="KW-1185">Reference proteome</keyword>
<dbReference type="EMBL" id="BSUM01000001">
    <property type="protein sequence ID" value="GMA30737.1"/>
    <property type="molecule type" value="Genomic_DNA"/>
</dbReference>
<evidence type="ECO:0000313" key="1">
    <source>
        <dbReference type="EMBL" id="GMA30737.1"/>
    </source>
</evidence>
<evidence type="ECO:0008006" key="3">
    <source>
        <dbReference type="Google" id="ProtNLM"/>
    </source>
</evidence>
<protein>
    <recommendedName>
        <fullName evidence="3">Methionine synthase</fullName>
    </recommendedName>
</protein>
<gene>
    <name evidence="1" type="ORF">GCM10025875_07290</name>
</gene>
<proteinExistence type="predicted"/>
<dbReference type="Proteomes" id="UP001157161">
    <property type="component" value="Unassembled WGS sequence"/>
</dbReference>
<accession>A0AA37XDR5</accession>
<organism evidence="1 2">
    <name type="scientific">Litorihabitans aurantiacus</name>
    <dbReference type="NCBI Taxonomy" id="1930061"/>
    <lineage>
        <taxon>Bacteria</taxon>
        <taxon>Bacillati</taxon>
        <taxon>Actinomycetota</taxon>
        <taxon>Actinomycetes</taxon>
        <taxon>Micrococcales</taxon>
        <taxon>Beutenbergiaceae</taxon>
        <taxon>Litorihabitans</taxon>
    </lineage>
</organism>